<dbReference type="OrthoDB" id="9904542at2759"/>
<reference evidence="3 4" key="1">
    <citation type="submission" date="2021-06" db="EMBL/GenBank/DDBJ databases">
        <title>Chromosome-level genome assembly of the red-tail catfish (Hemibagrus wyckioides).</title>
        <authorList>
            <person name="Shao F."/>
        </authorList>
    </citation>
    <scope>NUCLEOTIDE SEQUENCE [LARGE SCALE GENOMIC DNA]</scope>
    <source>
        <strain evidence="3">EC202008001</strain>
        <tissue evidence="3">Blood</tissue>
    </source>
</reference>
<evidence type="ECO:0008006" key="5">
    <source>
        <dbReference type="Google" id="ProtNLM"/>
    </source>
</evidence>
<proteinExistence type="predicted"/>
<feature type="region of interest" description="Disordered" evidence="1">
    <location>
        <begin position="436"/>
        <end position="482"/>
    </location>
</feature>
<feature type="region of interest" description="Disordered" evidence="1">
    <location>
        <begin position="341"/>
        <end position="398"/>
    </location>
</feature>
<evidence type="ECO:0000313" key="3">
    <source>
        <dbReference type="EMBL" id="KAG7316555.1"/>
    </source>
</evidence>
<dbReference type="AlphaFoldDB" id="A0A9D3N6I3"/>
<evidence type="ECO:0000313" key="4">
    <source>
        <dbReference type="Proteomes" id="UP000824219"/>
    </source>
</evidence>
<organism evidence="3 4">
    <name type="scientific">Hemibagrus wyckioides</name>
    <dbReference type="NCBI Taxonomy" id="337641"/>
    <lineage>
        <taxon>Eukaryota</taxon>
        <taxon>Metazoa</taxon>
        <taxon>Chordata</taxon>
        <taxon>Craniata</taxon>
        <taxon>Vertebrata</taxon>
        <taxon>Euteleostomi</taxon>
        <taxon>Actinopterygii</taxon>
        <taxon>Neopterygii</taxon>
        <taxon>Teleostei</taxon>
        <taxon>Ostariophysi</taxon>
        <taxon>Siluriformes</taxon>
        <taxon>Bagridae</taxon>
        <taxon>Hemibagrus</taxon>
    </lineage>
</organism>
<feature type="compositionally biased region" description="Basic and acidic residues" evidence="1">
    <location>
        <begin position="389"/>
        <end position="398"/>
    </location>
</feature>
<dbReference type="Proteomes" id="UP000824219">
    <property type="component" value="Linkage Group LG25"/>
</dbReference>
<name>A0A9D3N6I3_9TELE</name>
<feature type="compositionally biased region" description="Polar residues" evidence="1">
    <location>
        <begin position="363"/>
        <end position="380"/>
    </location>
</feature>
<evidence type="ECO:0000256" key="1">
    <source>
        <dbReference type="SAM" id="MobiDB-lite"/>
    </source>
</evidence>
<dbReference type="EMBL" id="JAHKSW010000025">
    <property type="protein sequence ID" value="KAG7316555.1"/>
    <property type="molecule type" value="Genomic_DNA"/>
</dbReference>
<dbReference type="InterPro" id="IPR031524">
    <property type="entry name" value="ARMH4"/>
</dbReference>
<dbReference type="PANTHER" id="PTHR21585">
    <property type="entry name" value="FULL-LENGTH CDNA CLONE CS0DC025YL05 OF NEUROBLASTOMA"/>
    <property type="match status" value="1"/>
</dbReference>
<sequence length="578" mass="63241">MCIISSIPQASSPLVQEPKGTADVFSSVKHEGMKIAITDANLGHKIELFRRSVKSYTQYHEESTEPTEESSAEEKKQKLLPTSPHESFPLMDHTVGHGIENTEKEPSTSPENYAEQKVAPIQLRTDRPEPTQVTLGLSGYSSLPYSDIEEDKGTVQPLTKPQPLKQEGGWDVKTSKNQFDELKISRGISTEPSFSAHASVSQSPRNINPAVTALTTSHSYDGQTGGSTKEKKRVAEVNFFTATEQDKALVPGLLTLSSRLAELGDTWTEPVHLQGVEEASVLPLLQEVGTEATMSSEDLPLIFEPFDDVTPSSSSALASELSVAMVPATGMLGETELEQTLSMDTDHSPHQSFPGPSDWPSPWQMSGAENSDTVSSSQMPISGPFSEADVERSERTERLQNPIVLSTSVDVLRLSPSATTQQVADIKSTHSAVLKPVSGLEELESQENEDEEDDYADESEEDEEESEEELTEVPVHSPTRPPYILIPPPPVWGQRNQGLIRSWVKLIREKAGYVSGMLAPVGIGIAGALLIVGALYGIRMIHRKRKNSLKHQRRKQPTEVRSGPDQAMLLADSSEDEF</sequence>
<gene>
    <name evidence="3" type="ORF">KOW79_020096</name>
</gene>
<accession>A0A9D3N6I3</accession>
<protein>
    <recommendedName>
        <fullName evidence="5">Armadillo-like helical domain-containing protein 4</fullName>
    </recommendedName>
</protein>
<feature type="transmembrane region" description="Helical" evidence="2">
    <location>
        <begin position="517"/>
        <end position="538"/>
    </location>
</feature>
<feature type="region of interest" description="Disordered" evidence="1">
    <location>
        <begin position="547"/>
        <end position="578"/>
    </location>
</feature>
<keyword evidence="2" id="KW-1133">Transmembrane helix</keyword>
<comment type="caution">
    <text evidence="3">The sequence shown here is derived from an EMBL/GenBank/DDBJ whole genome shotgun (WGS) entry which is preliminary data.</text>
</comment>
<keyword evidence="2" id="KW-0812">Transmembrane</keyword>
<keyword evidence="2" id="KW-0472">Membrane</keyword>
<evidence type="ECO:0000256" key="2">
    <source>
        <dbReference type="SAM" id="Phobius"/>
    </source>
</evidence>
<keyword evidence="4" id="KW-1185">Reference proteome</keyword>
<dbReference type="PANTHER" id="PTHR21585:SF0">
    <property type="entry name" value="ARMADILLO-LIKE HELICAL DOMAIN-CONTAINING PROTEIN 4"/>
    <property type="match status" value="1"/>
</dbReference>
<feature type="region of interest" description="Disordered" evidence="1">
    <location>
        <begin position="59"/>
        <end position="114"/>
    </location>
</feature>
<feature type="compositionally biased region" description="Acidic residues" evidence="1">
    <location>
        <begin position="441"/>
        <end position="471"/>
    </location>
</feature>